<dbReference type="PROSITE" id="PS50206">
    <property type="entry name" value="RHODANESE_3"/>
    <property type="match status" value="1"/>
</dbReference>
<dbReference type="EMBL" id="LSGP01000013">
    <property type="protein sequence ID" value="KYZ77128.1"/>
    <property type="molecule type" value="Genomic_DNA"/>
</dbReference>
<dbReference type="InterPro" id="IPR027417">
    <property type="entry name" value="P-loop_NTPase"/>
</dbReference>
<feature type="domain" description="Rhodanese" evidence="2">
    <location>
        <begin position="12"/>
        <end position="134"/>
    </location>
</feature>
<dbReference type="SUPFAM" id="SSF52540">
    <property type="entry name" value="P-loop containing nucleoside triphosphate hydrolases"/>
    <property type="match status" value="1"/>
</dbReference>
<comment type="caution">
    <text evidence="3">The sequence shown here is derived from an EMBL/GenBank/DDBJ whole genome shotgun (WGS) entry which is preliminary data.</text>
</comment>
<evidence type="ECO:0000256" key="1">
    <source>
        <dbReference type="ARBA" id="ARBA00023266"/>
    </source>
</evidence>
<dbReference type="AlphaFoldDB" id="A0A154BUE2"/>
<sequence>MPRLIAIKEAQQLDNPIYIDLRSPSEYEIGRVPGAVNIPLFTDEERAEVGTLYRQCGPELAKDRGLAIVSPRLHAMVNAIQTYASCKRPVIVYCWRGGMRSGSVATVLELMGITVYRLSGGYKAYRQYVLEQLSQFSLRPQIVVLCGSTGVGKTTLLQMLSKADEAVIDLEGLANHRGSAFGHVGLGKPSTAQNFDAMLLQELFRANVSPTLLVECESKRIGNVYLPEFLYQAMQHGKRILVSASLETRVERLIQEYLQVGAGSDQAIIASIQSLTKRLGAKHTQHLIEYYQLGKINEVVETLLIEYYDPLYGYEQPDSASYDFCVNADDLEQAASEIQRYIVSLGR</sequence>
<keyword evidence="4" id="KW-1185">Reference proteome</keyword>
<dbReference type="SMART" id="SM00450">
    <property type="entry name" value="RHOD"/>
    <property type="match status" value="1"/>
</dbReference>
<dbReference type="InterPro" id="IPR036873">
    <property type="entry name" value="Rhodanese-like_dom_sf"/>
</dbReference>
<accession>A0A154BUE2</accession>
<evidence type="ECO:0000313" key="3">
    <source>
        <dbReference type="EMBL" id="KYZ77128.1"/>
    </source>
</evidence>
<name>A0A154BUE2_ANASB</name>
<dbReference type="GO" id="GO:0043828">
    <property type="term" value="F:tRNA 2-selenouridine synthase activity"/>
    <property type="evidence" value="ECO:0007669"/>
    <property type="project" value="InterPro"/>
</dbReference>
<evidence type="ECO:0000313" key="4">
    <source>
        <dbReference type="Proteomes" id="UP000076268"/>
    </source>
</evidence>
<dbReference type="SUPFAM" id="SSF52821">
    <property type="entry name" value="Rhodanese/Cell cycle control phosphatase"/>
    <property type="match status" value="1"/>
</dbReference>
<dbReference type="PANTHER" id="PTHR30401">
    <property type="entry name" value="TRNA 2-SELENOURIDINE SYNTHASE"/>
    <property type="match status" value="1"/>
</dbReference>
<dbReference type="InterPro" id="IPR017582">
    <property type="entry name" value="SelU"/>
</dbReference>
<organism evidence="3 4">
    <name type="scientific">Anaerosporomusa subterranea</name>
    <dbReference type="NCBI Taxonomy" id="1794912"/>
    <lineage>
        <taxon>Bacteria</taxon>
        <taxon>Bacillati</taxon>
        <taxon>Bacillota</taxon>
        <taxon>Negativicutes</taxon>
        <taxon>Acetonemataceae</taxon>
        <taxon>Anaerosporomusa</taxon>
    </lineage>
</organism>
<keyword evidence="1" id="KW-0711">Selenium</keyword>
<protein>
    <submittedName>
        <fullName evidence="3">tRNA 2-selenouridine synthase</fullName>
    </submittedName>
</protein>
<dbReference type="InterPro" id="IPR001763">
    <property type="entry name" value="Rhodanese-like_dom"/>
</dbReference>
<dbReference type="Gene3D" id="3.40.50.300">
    <property type="entry name" value="P-loop containing nucleotide triphosphate hydrolases"/>
    <property type="match status" value="1"/>
</dbReference>
<dbReference type="Pfam" id="PF26341">
    <property type="entry name" value="AAA_SelU"/>
    <property type="match status" value="1"/>
</dbReference>
<gene>
    <name evidence="3" type="ORF">AXX12_03055</name>
</gene>
<dbReference type="NCBIfam" id="TIGR03167">
    <property type="entry name" value="tRNA_sel_U_synt"/>
    <property type="match status" value="1"/>
</dbReference>
<dbReference type="InterPro" id="IPR058840">
    <property type="entry name" value="AAA_SelU"/>
</dbReference>
<dbReference type="STRING" id="1794912.AXX12_03055"/>
<dbReference type="Proteomes" id="UP000076268">
    <property type="component" value="Unassembled WGS sequence"/>
</dbReference>
<evidence type="ECO:0000259" key="2">
    <source>
        <dbReference type="PROSITE" id="PS50206"/>
    </source>
</evidence>
<dbReference type="RefSeq" id="WP_066238884.1">
    <property type="nucleotide sequence ID" value="NZ_LSGP01000013.1"/>
</dbReference>
<dbReference type="NCBIfam" id="NF008752">
    <property type="entry name" value="PRK11784.1-4"/>
    <property type="match status" value="1"/>
</dbReference>
<dbReference type="PANTHER" id="PTHR30401:SF0">
    <property type="entry name" value="TRNA 2-SELENOURIDINE SYNTHASE"/>
    <property type="match status" value="1"/>
</dbReference>
<reference evidence="3 4" key="1">
    <citation type="submission" date="2016-02" db="EMBL/GenBank/DDBJ databases">
        <title>Anaerosporomusa subterraneum gen. nov., sp. nov., a spore-forming obligate anaerobe isolated from saprolite.</title>
        <authorList>
            <person name="Choi J.K."/>
            <person name="Shah M."/>
            <person name="Yee N."/>
        </authorList>
    </citation>
    <scope>NUCLEOTIDE SEQUENCE [LARGE SCALE GENOMIC DNA]</scope>
    <source>
        <strain evidence="3 4">RU4</strain>
    </source>
</reference>
<dbReference type="Gene3D" id="3.40.250.10">
    <property type="entry name" value="Rhodanese-like domain"/>
    <property type="match status" value="1"/>
</dbReference>
<proteinExistence type="predicted"/>
<dbReference type="Pfam" id="PF00581">
    <property type="entry name" value="Rhodanese"/>
    <property type="match status" value="1"/>
</dbReference>
<dbReference type="OrthoDB" id="9808735at2"/>
<dbReference type="GO" id="GO:0002098">
    <property type="term" value="P:tRNA wobble uridine modification"/>
    <property type="evidence" value="ECO:0007669"/>
    <property type="project" value="InterPro"/>
</dbReference>
<dbReference type="NCBIfam" id="NF008750">
    <property type="entry name" value="PRK11784.1-2"/>
    <property type="match status" value="1"/>
</dbReference>